<name>A0ABQ8VGD8_9AGAR</name>
<feature type="transmembrane region" description="Helical" evidence="2">
    <location>
        <begin position="136"/>
        <end position="158"/>
    </location>
</feature>
<evidence type="ECO:0000256" key="2">
    <source>
        <dbReference type="SAM" id="Phobius"/>
    </source>
</evidence>
<proteinExistence type="predicted"/>
<dbReference type="EMBL" id="JANVFT010000035">
    <property type="protein sequence ID" value="KAJ4493304.1"/>
    <property type="molecule type" value="Genomic_DNA"/>
</dbReference>
<feature type="transmembrane region" description="Helical" evidence="2">
    <location>
        <begin position="104"/>
        <end position="124"/>
    </location>
</feature>
<feature type="compositionally biased region" description="Basic and acidic residues" evidence="1">
    <location>
        <begin position="342"/>
        <end position="356"/>
    </location>
</feature>
<accession>A0ABQ8VGD8</accession>
<protein>
    <submittedName>
        <fullName evidence="3">Uncharacterized protein</fullName>
    </submittedName>
</protein>
<evidence type="ECO:0000256" key="1">
    <source>
        <dbReference type="SAM" id="MobiDB-lite"/>
    </source>
</evidence>
<comment type="caution">
    <text evidence="3">The sequence shown here is derived from an EMBL/GenBank/DDBJ whole genome shotgun (WGS) entry which is preliminary data.</text>
</comment>
<feature type="transmembrane region" description="Helical" evidence="2">
    <location>
        <begin position="47"/>
        <end position="64"/>
    </location>
</feature>
<feature type="transmembrane region" description="Helical" evidence="2">
    <location>
        <begin position="15"/>
        <end position="40"/>
    </location>
</feature>
<keyword evidence="2" id="KW-1133">Transmembrane helix</keyword>
<keyword evidence="2" id="KW-0472">Membrane</keyword>
<keyword evidence="2" id="KW-0812">Transmembrane</keyword>
<feature type="transmembrane region" description="Helical" evidence="2">
    <location>
        <begin position="173"/>
        <end position="193"/>
    </location>
</feature>
<organism evidence="3 4">
    <name type="scientific">Lentinula lateritia</name>
    <dbReference type="NCBI Taxonomy" id="40482"/>
    <lineage>
        <taxon>Eukaryota</taxon>
        <taxon>Fungi</taxon>
        <taxon>Dikarya</taxon>
        <taxon>Basidiomycota</taxon>
        <taxon>Agaricomycotina</taxon>
        <taxon>Agaricomycetes</taxon>
        <taxon>Agaricomycetidae</taxon>
        <taxon>Agaricales</taxon>
        <taxon>Marasmiineae</taxon>
        <taxon>Omphalotaceae</taxon>
        <taxon>Lentinula</taxon>
    </lineage>
</organism>
<gene>
    <name evidence="3" type="ORF">C8R41DRAFT_866968</name>
</gene>
<feature type="region of interest" description="Disordered" evidence="1">
    <location>
        <begin position="337"/>
        <end position="356"/>
    </location>
</feature>
<keyword evidence="4" id="KW-1185">Reference proteome</keyword>
<evidence type="ECO:0000313" key="3">
    <source>
        <dbReference type="EMBL" id="KAJ4493304.1"/>
    </source>
</evidence>
<sequence length="356" mass="39387">MTPEESDLLSHIGTLIYYGIVVLIVDCFYLLAEFITLYLFIQRIQKILFICSLTTMATATWDFVNQCALNLIQIKVSLMEPLEAGLQAQVDAAHSAVLPWYSMMVWPISINIVIGNGIVLWRTWAVWENDRLIESALLMMMLVNTGICCSDAIVGTIVRSQGVKSGNSSLETAQMFICLAINFIATGLIGVKAKKRPQLVKEYFSLSRKRREIVERTVLVLTESGVVLLLFQLNISAAQFSGINIAWSIIATMFNAVTVLYAVVVIIMVIVDRSALDKLFELNTTINISVSEKNGQTTKISTLRFAEGGHQATYSTGLGSADLEVIQEASSRIDRLASSNGDIKDRSRNESEITVQ</sequence>
<reference evidence="3" key="1">
    <citation type="submission" date="2022-08" db="EMBL/GenBank/DDBJ databases">
        <title>A Global Phylogenomic Analysis of the Shiitake Genus Lentinula.</title>
        <authorList>
            <consortium name="DOE Joint Genome Institute"/>
            <person name="Sierra-Patev S."/>
            <person name="Min B."/>
            <person name="Naranjo-Ortiz M."/>
            <person name="Looney B."/>
            <person name="Konkel Z."/>
            <person name="Slot J.C."/>
            <person name="Sakamoto Y."/>
            <person name="Steenwyk J.L."/>
            <person name="Rokas A."/>
            <person name="Carro J."/>
            <person name="Camarero S."/>
            <person name="Ferreira P."/>
            <person name="Molpeceres G."/>
            <person name="Ruiz-Duenas F.J."/>
            <person name="Serrano A."/>
            <person name="Henrissat B."/>
            <person name="Drula E."/>
            <person name="Hughes K.W."/>
            <person name="Mata J.L."/>
            <person name="Ishikawa N.K."/>
            <person name="Vargas-Isla R."/>
            <person name="Ushijima S."/>
            <person name="Smith C.A."/>
            <person name="Ahrendt S."/>
            <person name="Andreopoulos W."/>
            <person name="He G."/>
            <person name="Labutti K."/>
            <person name="Lipzen A."/>
            <person name="Ng V."/>
            <person name="Riley R."/>
            <person name="Sandor L."/>
            <person name="Barry K."/>
            <person name="Martinez A.T."/>
            <person name="Xiao Y."/>
            <person name="Gibbons J.G."/>
            <person name="Terashima K."/>
            <person name="Grigoriev I.V."/>
            <person name="Hibbett D.S."/>
        </authorList>
    </citation>
    <scope>NUCLEOTIDE SEQUENCE</scope>
    <source>
        <strain evidence="3">RHP3577 ss4</strain>
    </source>
</reference>
<dbReference type="Proteomes" id="UP001150217">
    <property type="component" value="Unassembled WGS sequence"/>
</dbReference>
<feature type="transmembrane region" description="Helical" evidence="2">
    <location>
        <begin position="213"/>
        <end position="233"/>
    </location>
</feature>
<evidence type="ECO:0000313" key="4">
    <source>
        <dbReference type="Proteomes" id="UP001150217"/>
    </source>
</evidence>
<feature type="transmembrane region" description="Helical" evidence="2">
    <location>
        <begin position="245"/>
        <end position="271"/>
    </location>
</feature>